<feature type="region of interest" description="Disordered" evidence="1">
    <location>
        <begin position="28"/>
        <end position="57"/>
    </location>
</feature>
<reference evidence="2 4" key="1">
    <citation type="journal article" date="2011" name="Nature">
        <title>The Medicago genome provides insight into the evolution of rhizobial symbioses.</title>
        <authorList>
            <person name="Young N.D."/>
            <person name="Debelle F."/>
            <person name="Oldroyd G.E."/>
            <person name="Geurts R."/>
            <person name="Cannon S.B."/>
            <person name="Udvardi M.K."/>
            <person name="Benedito V.A."/>
            <person name="Mayer K.F."/>
            <person name="Gouzy J."/>
            <person name="Schoof H."/>
            <person name="Van de Peer Y."/>
            <person name="Proost S."/>
            <person name="Cook D.R."/>
            <person name="Meyers B.C."/>
            <person name="Spannagl M."/>
            <person name="Cheung F."/>
            <person name="De Mita S."/>
            <person name="Krishnakumar V."/>
            <person name="Gundlach H."/>
            <person name="Zhou S."/>
            <person name="Mudge J."/>
            <person name="Bharti A.K."/>
            <person name="Murray J.D."/>
            <person name="Naoumkina M.A."/>
            <person name="Rosen B."/>
            <person name="Silverstein K.A."/>
            <person name="Tang H."/>
            <person name="Rombauts S."/>
            <person name="Zhao P.X."/>
            <person name="Zhou P."/>
            <person name="Barbe V."/>
            <person name="Bardou P."/>
            <person name="Bechner M."/>
            <person name="Bellec A."/>
            <person name="Berger A."/>
            <person name="Berges H."/>
            <person name="Bidwell S."/>
            <person name="Bisseling T."/>
            <person name="Choisne N."/>
            <person name="Couloux A."/>
            <person name="Denny R."/>
            <person name="Deshpande S."/>
            <person name="Dai X."/>
            <person name="Doyle J.J."/>
            <person name="Dudez A.M."/>
            <person name="Farmer A.D."/>
            <person name="Fouteau S."/>
            <person name="Franken C."/>
            <person name="Gibelin C."/>
            <person name="Gish J."/>
            <person name="Goldstein S."/>
            <person name="Gonzalez A.J."/>
            <person name="Green P.J."/>
            <person name="Hallab A."/>
            <person name="Hartog M."/>
            <person name="Hua A."/>
            <person name="Humphray S.J."/>
            <person name="Jeong D.H."/>
            <person name="Jing Y."/>
            <person name="Jocker A."/>
            <person name="Kenton S.M."/>
            <person name="Kim D.J."/>
            <person name="Klee K."/>
            <person name="Lai H."/>
            <person name="Lang C."/>
            <person name="Lin S."/>
            <person name="Macmil S.L."/>
            <person name="Magdelenat G."/>
            <person name="Matthews L."/>
            <person name="McCorrison J."/>
            <person name="Monaghan E.L."/>
            <person name="Mun J.H."/>
            <person name="Najar F.Z."/>
            <person name="Nicholson C."/>
            <person name="Noirot C."/>
            <person name="O'Bleness M."/>
            <person name="Paule C.R."/>
            <person name="Poulain J."/>
            <person name="Prion F."/>
            <person name="Qin B."/>
            <person name="Qu C."/>
            <person name="Retzel E.F."/>
            <person name="Riddle C."/>
            <person name="Sallet E."/>
            <person name="Samain S."/>
            <person name="Samson N."/>
            <person name="Sanders I."/>
            <person name="Saurat O."/>
            <person name="Scarpelli C."/>
            <person name="Schiex T."/>
            <person name="Segurens B."/>
            <person name="Severin A.J."/>
            <person name="Sherrier D.J."/>
            <person name="Shi R."/>
            <person name="Sims S."/>
            <person name="Singer S.R."/>
            <person name="Sinharoy S."/>
            <person name="Sterck L."/>
            <person name="Viollet A."/>
            <person name="Wang B.B."/>
            <person name="Wang K."/>
            <person name="Wang M."/>
            <person name="Wang X."/>
            <person name="Warfsmann J."/>
            <person name="Weissenbach J."/>
            <person name="White D.D."/>
            <person name="White J.D."/>
            <person name="Wiley G.B."/>
            <person name="Wincker P."/>
            <person name="Xing Y."/>
            <person name="Yang L."/>
            <person name="Yao Z."/>
            <person name="Ying F."/>
            <person name="Zhai J."/>
            <person name="Zhou L."/>
            <person name="Zuber A."/>
            <person name="Denarie J."/>
            <person name="Dixon R.A."/>
            <person name="May G.D."/>
            <person name="Schwartz D.C."/>
            <person name="Rogers J."/>
            <person name="Quetier F."/>
            <person name="Town C.D."/>
            <person name="Roe B.A."/>
        </authorList>
    </citation>
    <scope>NUCLEOTIDE SEQUENCE [LARGE SCALE GENOMIC DNA]</scope>
    <source>
        <strain evidence="2">A17</strain>
        <strain evidence="3 4">cv. Jemalong A17</strain>
    </source>
</reference>
<dbReference type="HOGENOM" id="CLU_2743814_0_0_1"/>
<sequence length="71" mass="8149">MFHTLQAFCKDSKNDDLKSVTEFRREVPRHSATKQCLYQNNNSHSKTSSKQTETKDAPLVDYIRDAAMVVS</sequence>
<gene>
    <name evidence="2" type="ordered locus">MTR_4g073670</name>
</gene>
<evidence type="ECO:0000313" key="4">
    <source>
        <dbReference type="Proteomes" id="UP000002051"/>
    </source>
</evidence>
<evidence type="ECO:0000313" key="3">
    <source>
        <dbReference type="EnsemblPlants" id="KEH30506"/>
    </source>
</evidence>
<proteinExistence type="predicted"/>
<reference evidence="2 4" key="2">
    <citation type="journal article" date="2014" name="BMC Genomics">
        <title>An improved genome release (version Mt4.0) for the model legume Medicago truncatula.</title>
        <authorList>
            <person name="Tang H."/>
            <person name="Krishnakumar V."/>
            <person name="Bidwell S."/>
            <person name="Rosen B."/>
            <person name="Chan A."/>
            <person name="Zhou S."/>
            <person name="Gentzbittel L."/>
            <person name="Childs K.L."/>
            <person name="Yandell M."/>
            <person name="Gundlach H."/>
            <person name="Mayer K.F."/>
            <person name="Schwartz D.C."/>
            <person name="Town C.D."/>
        </authorList>
    </citation>
    <scope>GENOME REANNOTATION</scope>
    <source>
        <strain evidence="2">A17</strain>
        <strain evidence="3 4">cv. Jemalong A17</strain>
    </source>
</reference>
<reference evidence="3" key="3">
    <citation type="submission" date="2015-04" db="UniProtKB">
        <authorList>
            <consortium name="EnsemblPlants"/>
        </authorList>
    </citation>
    <scope>IDENTIFICATION</scope>
    <source>
        <strain evidence="3">cv. Jemalong A17</strain>
    </source>
</reference>
<dbReference type="EnsemblPlants" id="KEH30506">
    <property type="protein sequence ID" value="KEH30506"/>
    <property type="gene ID" value="MTR_4g073670"/>
</dbReference>
<keyword evidence="4" id="KW-1185">Reference proteome</keyword>
<evidence type="ECO:0000313" key="2">
    <source>
        <dbReference type="EMBL" id="KEH30506.1"/>
    </source>
</evidence>
<evidence type="ECO:0000256" key="1">
    <source>
        <dbReference type="SAM" id="MobiDB-lite"/>
    </source>
</evidence>
<dbReference type="AlphaFoldDB" id="A0A072UM93"/>
<dbReference type="Proteomes" id="UP000002051">
    <property type="component" value="Chromosome 4"/>
</dbReference>
<feature type="compositionally biased region" description="Polar residues" evidence="1">
    <location>
        <begin position="33"/>
        <end position="51"/>
    </location>
</feature>
<protein>
    <submittedName>
        <fullName evidence="2 3">Uncharacterized protein</fullName>
    </submittedName>
</protein>
<dbReference type="EMBL" id="CM001220">
    <property type="protein sequence ID" value="KEH30506.1"/>
    <property type="molecule type" value="Genomic_DNA"/>
</dbReference>
<accession>A0A072UM93</accession>
<organism evidence="2 4">
    <name type="scientific">Medicago truncatula</name>
    <name type="common">Barrel medic</name>
    <name type="synonym">Medicago tribuloides</name>
    <dbReference type="NCBI Taxonomy" id="3880"/>
    <lineage>
        <taxon>Eukaryota</taxon>
        <taxon>Viridiplantae</taxon>
        <taxon>Streptophyta</taxon>
        <taxon>Embryophyta</taxon>
        <taxon>Tracheophyta</taxon>
        <taxon>Spermatophyta</taxon>
        <taxon>Magnoliopsida</taxon>
        <taxon>eudicotyledons</taxon>
        <taxon>Gunneridae</taxon>
        <taxon>Pentapetalae</taxon>
        <taxon>rosids</taxon>
        <taxon>fabids</taxon>
        <taxon>Fabales</taxon>
        <taxon>Fabaceae</taxon>
        <taxon>Papilionoideae</taxon>
        <taxon>50 kb inversion clade</taxon>
        <taxon>NPAAA clade</taxon>
        <taxon>Hologalegina</taxon>
        <taxon>IRL clade</taxon>
        <taxon>Trifolieae</taxon>
        <taxon>Medicago</taxon>
    </lineage>
</organism>
<name>A0A072UM93_MEDTR</name>